<name>A0A9W7DAT7_9STRA</name>
<dbReference type="AlphaFoldDB" id="A0A9W7DAT7"/>
<feature type="signal peptide" evidence="2">
    <location>
        <begin position="1"/>
        <end position="20"/>
    </location>
</feature>
<sequence>MVGRSFVFGCVALMVVNSHAYRLQIYYGDDGEAQGNQHGVKKSKKKQTATVAGAPPQALSGTVKMLFRDVAAIKKEQQARNSFVQPTEKEQEELKQIQQLALSATSSSRGAGNNNNAEEIPGLSDWEIVALKKHFQSIEEAKNRYAFIIPVSCSRQSLYVPDYMLNCYTQQLSRESLELSQQGYHLQALADGDHSSSRFRSSRVSSSADTTELWEGTASSTPRTRFYMTTFTREKISGHSSVSASRDCSSRFSELKSERENITEALAGKYKIRKKVRAHRFCNGPSSSKIANIFVMAGLHEVLSQANPPNDKTCASELSIVRIQTETHTNVSRVSKLAYPPERI</sequence>
<dbReference type="Proteomes" id="UP001165121">
    <property type="component" value="Unassembled WGS sequence"/>
</dbReference>
<accession>A0A9W7DAT7</accession>
<dbReference type="EMBL" id="BSXT01019040">
    <property type="protein sequence ID" value="GMG17604.1"/>
    <property type="molecule type" value="Genomic_DNA"/>
</dbReference>
<evidence type="ECO:0000256" key="1">
    <source>
        <dbReference type="SAM" id="MobiDB-lite"/>
    </source>
</evidence>
<comment type="caution">
    <text evidence="3">The sequence shown here is derived from an EMBL/GenBank/DDBJ whole genome shotgun (WGS) entry which is preliminary data.</text>
</comment>
<feature type="region of interest" description="Disordered" evidence="1">
    <location>
        <begin position="34"/>
        <end position="54"/>
    </location>
</feature>
<reference evidence="3" key="1">
    <citation type="submission" date="2023-04" db="EMBL/GenBank/DDBJ databases">
        <title>Phytophthora fragariaefolia NBRC 109709.</title>
        <authorList>
            <person name="Ichikawa N."/>
            <person name="Sato H."/>
            <person name="Tonouchi N."/>
        </authorList>
    </citation>
    <scope>NUCLEOTIDE SEQUENCE</scope>
    <source>
        <strain evidence="3">NBRC 109709</strain>
    </source>
</reference>
<protein>
    <submittedName>
        <fullName evidence="3">Unnamed protein product</fullName>
    </submittedName>
</protein>
<proteinExistence type="predicted"/>
<dbReference type="OrthoDB" id="1517790at2759"/>
<gene>
    <name evidence="3" type="ORF">Pfra01_003024700</name>
</gene>
<evidence type="ECO:0000313" key="4">
    <source>
        <dbReference type="Proteomes" id="UP001165121"/>
    </source>
</evidence>
<evidence type="ECO:0000256" key="2">
    <source>
        <dbReference type="SAM" id="SignalP"/>
    </source>
</evidence>
<evidence type="ECO:0000313" key="3">
    <source>
        <dbReference type="EMBL" id="GMG17604.1"/>
    </source>
</evidence>
<organism evidence="3 4">
    <name type="scientific">Phytophthora fragariaefolia</name>
    <dbReference type="NCBI Taxonomy" id="1490495"/>
    <lineage>
        <taxon>Eukaryota</taxon>
        <taxon>Sar</taxon>
        <taxon>Stramenopiles</taxon>
        <taxon>Oomycota</taxon>
        <taxon>Peronosporomycetes</taxon>
        <taxon>Peronosporales</taxon>
        <taxon>Peronosporaceae</taxon>
        <taxon>Phytophthora</taxon>
    </lineage>
</organism>
<keyword evidence="4" id="KW-1185">Reference proteome</keyword>
<feature type="chain" id="PRO_5040927380" evidence="2">
    <location>
        <begin position="21"/>
        <end position="344"/>
    </location>
</feature>
<keyword evidence="2" id="KW-0732">Signal</keyword>